<dbReference type="CDD" id="cd03445">
    <property type="entry name" value="Thioesterase_II_repeat2"/>
    <property type="match status" value="1"/>
</dbReference>
<name>A0ABQ5K4S1_9EUKA</name>
<evidence type="ECO:0000256" key="7">
    <source>
        <dbReference type="ARBA" id="ARBA00023136"/>
    </source>
</evidence>
<evidence type="ECO:0000256" key="2">
    <source>
        <dbReference type="ARBA" id="ARBA00006538"/>
    </source>
</evidence>
<proteinExistence type="inferred from homology"/>
<dbReference type="Proteomes" id="UP001057375">
    <property type="component" value="Unassembled WGS sequence"/>
</dbReference>
<comment type="caution">
    <text evidence="12">The sequence shown here is derived from an EMBL/GenBank/DDBJ whole genome shotgun (WGS) entry which is preliminary data.</text>
</comment>
<evidence type="ECO:0000259" key="11">
    <source>
        <dbReference type="Pfam" id="PF13622"/>
    </source>
</evidence>
<gene>
    <name evidence="12" type="ORF">ADUPG1_004622</name>
</gene>
<evidence type="ECO:0000259" key="10">
    <source>
        <dbReference type="Pfam" id="PF13396"/>
    </source>
</evidence>
<evidence type="ECO:0000256" key="8">
    <source>
        <dbReference type="SAM" id="Phobius"/>
    </source>
</evidence>
<feature type="domain" description="Acyl-CoA thioesterase-like N-terminal HotDog" evidence="11">
    <location>
        <begin position="4"/>
        <end position="61"/>
    </location>
</feature>
<evidence type="ECO:0000313" key="12">
    <source>
        <dbReference type="EMBL" id="GKT25022.1"/>
    </source>
</evidence>
<feature type="domain" description="Acyl-CoA thioesterase 2 C-terminal" evidence="9">
    <location>
        <begin position="99"/>
        <end position="190"/>
    </location>
</feature>
<evidence type="ECO:0000313" key="13">
    <source>
        <dbReference type="Proteomes" id="UP001057375"/>
    </source>
</evidence>
<keyword evidence="5" id="KW-0378">Hydrolase</keyword>
<evidence type="ECO:0000256" key="1">
    <source>
        <dbReference type="ARBA" id="ARBA00004651"/>
    </source>
</evidence>
<keyword evidence="13" id="KW-1185">Reference proteome</keyword>
<keyword evidence="3" id="KW-1003">Cell membrane</keyword>
<evidence type="ECO:0000256" key="5">
    <source>
        <dbReference type="ARBA" id="ARBA00022801"/>
    </source>
</evidence>
<dbReference type="SUPFAM" id="SSF54637">
    <property type="entry name" value="Thioesterase/thiol ester dehydrase-isomerase"/>
    <property type="match status" value="2"/>
</dbReference>
<evidence type="ECO:0000256" key="4">
    <source>
        <dbReference type="ARBA" id="ARBA00022692"/>
    </source>
</evidence>
<feature type="domain" description="Cardiolipin synthase N-terminal" evidence="10">
    <location>
        <begin position="210"/>
        <end position="252"/>
    </location>
</feature>
<keyword evidence="7 8" id="KW-0472">Membrane</keyword>
<dbReference type="Pfam" id="PF13396">
    <property type="entry name" value="PLDc_N"/>
    <property type="match status" value="1"/>
</dbReference>
<accession>A0ABQ5K4S1</accession>
<dbReference type="CDD" id="cd03444">
    <property type="entry name" value="Thioesterase_II_repeat1"/>
    <property type="match status" value="1"/>
</dbReference>
<evidence type="ECO:0000256" key="6">
    <source>
        <dbReference type="ARBA" id="ARBA00022989"/>
    </source>
</evidence>
<organism evidence="12 13">
    <name type="scientific">Aduncisulcus paluster</name>
    <dbReference type="NCBI Taxonomy" id="2918883"/>
    <lineage>
        <taxon>Eukaryota</taxon>
        <taxon>Metamonada</taxon>
        <taxon>Carpediemonas-like organisms</taxon>
        <taxon>Aduncisulcus</taxon>
    </lineage>
</organism>
<sequence length="260" mass="28948">SGRTVSDRLSLAAISTHFINGGDPERDIEFRVQRLRDERSFANRRVDAVQGELLLSSALVSYLKDSPGLEHAVKPPAVADPETLPSIDEHLVGYEETSKSERLEHNRVWMKTHAALPDDPVLHSAALVYSSDTTVLDSIITTHGLSWGYDRIFAATINHSVWFHRPLRFDDWVLYATESPVASAGRGMGRHYQILPGAVMIRILSLLVLVLTVVTIISIIKDPAKPNGEKLPWAIIVLVFPIFGPILWFAIGKSDPSDRW</sequence>
<reference evidence="12" key="1">
    <citation type="submission" date="2022-03" db="EMBL/GenBank/DDBJ databases">
        <title>Draft genome sequence of Aduncisulcus paluster, a free-living microaerophilic Fornicata.</title>
        <authorList>
            <person name="Yuyama I."/>
            <person name="Kume K."/>
            <person name="Tamura T."/>
            <person name="Inagaki Y."/>
            <person name="Hashimoto T."/>
        </authorList>
    </citation>
    <scope>NUCLEOTIDE SEQUENCE</scope>
    <source>
        <strain evidence="12">NY0171</strain>
    </source>
</reference>
<protein>
    <submittedName>
        <fullName evidence="12">Acyl-CoA thioesterase like protein</fullName>
    </submittedName>
</protein>
<dbReference type="InterPro" id="IPR042171">
    <property type="entry name" value="Acyl-CoA_hotdog"/>
</dbReference>
<feature type="transmembrane region" description="Helical" evidence="8">
    <location>
        <begin position="199"/>
        <end position="220"/>
    </location>
</feature>
<evidence type="ECO:0000256" key="3">
    <source>
        <dbReference type="ARBA" id="ARBA00022475"/>
    </source>
</evidence>
<dbReference type="InterPro" id="IPR029069">
    <property type="entry name" value="HotDog_dom_sf"/>
</dbReference>
<dbReference type="Pfam" id="PF02551">
    <property type="entry name" value="Acyl_CoA_thio"/>
    <property type="match status" value="1"/>
</dbReference>
<keyword evidence="6 8" id="KW-1133">Transmembrane helix</keyword>
<dbReference type="InterPro" id="IPR003703">
    <property type="entry name" value="Acyl_CoA_thio"/>
</dbReference>
<keyword evidence="4 8" id="KW-0812">Transmembrane</keyword>
<dbReference type="Pfam" id="PF13622">
    <property type="entry name" value="4HBT_3"/>
    <property type="match status" value="1"/>
</dbReference>
<dbReference type="PANTHER" id="PTHR11066:SF34">
    <property type="entry name" value="ACYL-COENZYME A THIOESTERASE 8"/>
    <property type="match status" value="1"/>
</dbReference>
<dbReference type="Gene3D" id="2.40.160.210">
    <property type="entry name" value="Acyl-CoA thioesterase, double hotdog domain"/>
    <property type="match status" value="1"/>
</dbReference>
<comment type="similarity">
    <text evidence="2">Belongs to the C/M/P thioester hydrolase family.</text>
</comment>
<dbReference type="InterPro" id="IPR049449">
    <property type="entry name" value="TesB_ACOT8-like_N"/>
</dbReference>
<dbReference type="PANTHER" id="PTHR11066">
    <property type="entry name" value="ACYL-COA THIOESTERASE"/>
    <property type="match status" value="1"/>
</dbReference>
<evidence type="ECO:0000259" key="9">
    <source>
        <dbReference type="Pfam" id="PF02551"/>
    </source>
</evidence>
<dbReference type="InterPro" id="IPR025652">
    <property type="entry name" value="TesB_C"/>
</dbReference>
<dbReference type="InterPro" id="IPR027379">
    <property type="entry name" value="CLS_N"/>
</dbReference>
<feature type="non-terminal residue" evidence="12">
    <location>
        <position position="1"/>
    </location>
</feature>
<comment type="subcellular location">
    <subcellularLocation>
        <location evidence="1">Cell membrane</location>
        <topology evidence="1">Multi-pass membrane protein</topology>
    </subcellularLocation>
</comment>
<dbReference type="EMBL" id="BQXS01007062">
    <property type="protein sequence ID" value="GKT25022.1"/>
    <property type="molecule type" value="Genomic_DNA"/>
</dbReference>
<feature type="transmembrane region" description="Helical" evidence="8">
    <location>
        <begin position="232"/>
        <end position="251"/>
    </location>
</feature>